<dbReference type="PANTHER" id="PTHR30222">
    <property type="entry name" value="SPERMIDINE/PUTRESCINE-BINDING PERIPLASMIC PROTEIN"/>
    <property type="match status" value="1"/>
</dbReference>
<dbReference type="InterPro" id="IPR006059">
    <property type="entry name" value="SBP"/>
</dbReference>
<dbReference type="GO" id="GO:0042597">
    <property type="term" value="C:periplasmic space"/>
    <property type="evidence" value="ECO:0007669"/>
    <property type="project" value="UniProtKB-SubCell"/>
</dbReference>
<dbReference type="PIRSF" id="PIRSF019574">
    <property type="entry name" value="Periplasmic_polyamine_BP"/>
    <property type="match status" value="1"/>
</dbReference>
<sequence>MKKIVKFLCVAMVCVIGAALLTGCGGEKKTAQRELKVYNWGDFIAPDVLKDFEKETGIHVIYDTFATNEDMYVKVKSGGSDYDVAVPSEYMIKRMIKEGLVEKIDTSKLSNYKEIGDQYKNLPYDPKNEYSIPYMWGTLGIIYNKKMVTEPVDSWGMLWNKKYSKQIFMLDSPRDSIGIALKYLGYSMNTVNEKELDAAANKLIEQKPLVLAYVVDEVKDKMIAGEGAMALVWSGDAMFMKEKNPDLEYAIPKEGTNLWFDSMVILKGTKHMAEAEEFLNFMTRPDIAKRNVEYIGYATPLPSVQKQLDEAVQKDIAAYPAADILKNTEVFDDLGDNLPKYDKAWTKVKVAQ</sequence>
<dbReference type="AlphaFoldDB" id="A0A1M4WKF9"/>
<dbReference type="Pfam" id="PF13416">
    <property type="entry name" value="SBP_bac_8"/>
    <property type="match status" value="1"/>
</dbReference>
<reference evidence="7 8" key="1">
    <citation type="submission" date="2016-11" db="EMBL/GenBank/DDBJ databases">
        <authorList>
            <person name="Jaros S."/>
            <person name="Januszkiewicz K."/>
            <person name="Wedrychowicz H."/>
        </authorList>
    </citation>
    <scope>NUCLEOTIDE SEQUENCE [LARGE SCALE GENOMIC DNA]</scope>
    <source>
        <strain evidence="7 8">DSM 10502</strain>
    </source>
</reference>
<dbReference type="EMBL" id="FQUG01000004">
    <property type="protein sequence ID" value="SHE81749.1"/>
    <property type="molecule type" value="Genomic_DNA"/>
</dbReference>
<evidence type="ECO:0000256" key="4">
    <source>
        <dbReference type="ARBA" id="ARBA00022764"/>
    </source>
</evidence>
<evidence type="ECO:0000256" key="3">
    <source>
        <dbReference type="ARBA" id="ARBA00022729"/>
    </source>
</evidence>
<keyword evidence="3 6" id="KW-0732">Signal</keyword>
<dbReference type="STRING" id="1123243.SAMN02745190_01261"/>
<dbReference type="PANTHER" id="PTHR30222:SF17">
    <property type="entry name" value="SPERMIDINE_PUTRESCINE-BINDING PERIPLASMIC PROTEIN"/>
    <property type="match status" value="1"/>
</dbReference>
<feature type="chain" id="PRO_5039651192" evidence="6">
    <location>
        <begin position="19"/>
        <end position="352"/>
    </location>
</feature>
<dbReference type="SUPFAM" id="SSF53850">
    <property type="entry name" value="Periplasmic binding protein-like II"/>
    <property type="match status" value="1"/>
</dbReference>
<dbReference type="Proteomes" id="UP000184404">
    <property type="component" value="Unassembled WGS sequence"/>
</dbReference>
<feature type="signal peptide" evidence="6">
    <location>
        <begin position="1"/>
        <end position="18"/>
    </location>
</feature>
<evidence type="ECO:0000256" key="5">
    <source>
        <dbReference type="PIRSR" id="PIRSR019574-1"/>
    </source>
</evidence>
<evidence type="ECO:0000256" key="1">
    <source>
        <dbReference type="ARBA" id="ARBA00004418"/>
    </source>
</evidence>
<dbReference type="Gene3D" id="3.40.190.10">
    <property type="entry name" value="Periplasmic binding protein-like II"/>
    <property type="match status" value="2"/>
</dbReference>
<comment type="subcellular location">
    <subcellularLocation>
        <location evidence="1">Periplasm</location>
    </subcellularLocation>
</comment>
<keyword evidence="8" id="KW-1185">Reference proteome</keyword>
<evidence type="ECO:0000313" key="8">
    <source>
        <dbReference type="Proteomes" id="UP000184404"/>
    </source>
</evidence>
<accession>A0A1M4WKF9</accession>
<dbReference type="OrthoDB" id="9769319at2"/>
<dbReference type="CDD" id="cd13663">
    <property type="entry name" value="PBP2_PotD_PotF_like_2"/>
    <property type="match status" value="1"/>
</dbReference>
<name>A0A1M4WKF9_9FIRM</name>
<dbReference type="PROSITE" id="PS51257">
    <property type="entry name" value="PROKAR_LIPOPROTEIN"/>
    <property type="match status" value="1"/>
</dbReference>
<evidence type="ECO:0000256" key="2">
    <source>
        <dbReference type="ARBA" id="ARBA00022448"/>
    </source>
</evidence>
<dbReference type="RefSeq" id="WP_072935325.1">
    <property type="nucleotide sequence ID" value="NZ_FQUG01000004.1"/>
</dbReference>
<dbReference type="InterPro" id="IPR001188">
    <property type="entry name" value="Sperm_putr-bd"/>
</dbReference>
<dbReference type="GO" id="GO:0019808">
    <property type="term" value="F:polyamine binding"/>
    <property type="evidence" value="ECO:0007669"/>
    <property type="project" value="InterPro"/>
</dbReference>
<dbReference type="PRINTS" id="PR00909">
    <property type="entry name" value="SPERMDNBNDNG"/>
</dbReference>
<evidence type="ECO:0000313" key="7">
    <source>
        <dbReference type="EMBL" id="SHE81749.1"/>
    </source>
</evidence>
<feature type="binding site" evidence="5">
    <location>
        <position position="90"/>
    </location>
    <ligand>
        <name>spermidine</name>
        <dbReference type="ChEBI" id="CHEBI:57834"/>
    </ligand>
</feature>
<keyword evidence="4" id="KW-0574">Periplasm</keyword>
<gene>
    <name evidence="7" type="ORF">SAMN02745190_01261</name>
</gene>
<dbReference type="GO" id="GO:0015846">
    <property type="term" value="P:polyamine transport"/>
    <property type="evidence" value="ECO:0007669"/>
    <property type="project" value="InterPro"/>
</dbReference>
<organism evidence="7 8">
    <name type="scientific">Schwartzia succinivorans DSM 10502</name>
    <dbReference type="NCBI Taxonomy" id="1123243"/>
    <lineage>
        <taxon>Bacteria</taxon>
        <taxon>Bacillati</taxon>
        <taxon>Bacillota</taxon>
        <taxon>Negativicutes</taxon>
        <taxon>Selenomonadales</taxon>
        <taxon>Selenomonadaceae</taxon>
        <taxon>Schwartzia</taxon>
    </lineage>
</organism>
<evidence type="ECO:0000256" key="6">
    <source>
        <dbReference type="SAM" id="SignalP"/>
    </source>
</evidence>
<protein>
    <submittedName>
        <fullName evidence="7">Spermidine/putrescine transport system substrate-binding protein</fullName>
    </submittedName>
</protein>
<keyword evidence="2" id="KW-0813">Transport</keyword>
<proteinExistence type="predicted"/>